<dbReference type="eggNOG" id="COG3952">
    <property type="taxonomic scope" value="Bacteria"/>
</dbReference>
<dbReference type="GO" id="GO:0016020">
    <property type="term" value="C:membrane"/>
    <property type="evidence" value="ECO:0007669"/>
    <property type="project" value="GOC"/>
</dbReference>
<reference evidence="3 4" key="1">
    <citation type="journal article" date="2010" name="J. Bacteriol.">
        <title>Complete genome sequence of "Candidatus Puniceispirillum marinum" IMCC1322, a representative of the SAR116 clade in the Alphaproteobacteria.</title>
        <authorList>
            <person name="Oh H.M."/>
            <person name="Kwon K.K."/>
            <person name="Kang I."/>
            <person name="Kang S.G."/>
            <person name="Lee J.H."/>
            <person name="Kim S.J."/>
            <person name="Cho J.C."/>
        </authorList>
    </citation>
    <scope>NUCLEOTIDE SEQUENCE [LARGE SCALE GENOMIC DNA]</scope>
    <source>
        <strain evidence="3 4">IMCC1322</strain>
    </source>
</reference>
<evidence type="ECO:0000313" key="3">
    <source>
        <dbReference type="EMBL" id="ADE39722.1"/>
    </source>
</evidence>
<keyword evidence="1" id="KW-1133">Transmembrane helix</keyword>
<evidence type="ECO:0000256" key="1">
    <source>
        <dbReference type="SAM" id="Phobius"/>
    </source>
</evidence>
<dbReference type="GO" id="GO:0009245">
    <property type="term" value="P:lipid A biosynthetic process"/>
    <property type="evidence" value="ECO:0007669"/>
    <property type="project" value="InterPro"/>
</dbReference>
<dbReference type="STRING" id="488538.SAR116_1479"/>
<protein>
    <submittedName>
        <fullName evidence="3">Lipid A biosynthesis</fullName>
        <ecNumber evidence="3">2.4.1.182</ecNumber>
    </submittedName>
</protein>
<evidence type="ECO:0000259" key="2">
    <source>
        <dbReference type="SMART" id="SM01259"/>
    </source>
</evidence>
<dbReference type="SMART" id="SM01259">
    <property type="entry name" value="LAB_N"/>
    <property type="match status" value="1"/>
</dbReference>
<sequence>MIELMSGQIEVAVGAIATVLLTVFPFLPASLATHPEQIMVIVGFAGQGLFAMRFILQWLSSEGQGRSVIPLAFWYFSIGGGSVLLLYAIWRQDPVIISGQGLGLFIYFRNLYFIHRSKNDGE</sequence>
<dbReference type="EC" id="2.4.1.182" evidence="3"/>
<proteinExistence type="predicted"/>
<feature type="transmembrane region" description="Helical" evidence="1">
    <location>
        <begin position="12"/>
        <end position="32"/>
    </location>
</feature>
<name>D5BTX5_PUNMI</name>
<dbReference type="InterPro" id="IPR011499">
    <property type="entry name" value="Lipid_A_biosynth_N"/>
</dbReference>
<gene>
    <name evidence="3" type="ordered locus">SAR116_1479</name>
</gene>
<feature type="domain" description="Lipid A biosynthesis N-terminal" evidence="2">
    <location>
        <begin position="42"/>
        <end position="113"/>
    </location>
</feature>
<keyword evidence="1" id="KW-0812">Transmembrane</keyword>
<keyword evidence="3" id="KW-0328">Glycosyltransferase</keyword>
<feature type="transmembrane region" description="Helical" evidence="1">
    <location>
        <begin position="68"/>
        <end position="90"/>
    </location>
</feature>
<keyword evidence="1" id="KW-0472">Membrane</keyword>
<dbReference type="Pfam" id="PF07578">
    <property type="entry name" value="LAB_N"/>
    <property type="match status" value="1"/>
</dbReference>
<dbReference type="GO" id="GO:0008915">
    <property type="term" value="F:lipid-A-disaccharide synthase activity"/>
    <property type="evidence" value="ECO:0007669"/>
    <property type="project" value="UniProtKB-EC"/>
</dbReference>
<feature type="transmembrane region" description="Helical" evidence="1">
    <location>
        <begin position="96"/>
        <end position="114"/>
    </location>
</feature>
<evidence type="ECO:0000313" key="4">
    <source>
        <dbReference type="Proteomes" id="UP000007460"/>
    </source>
</evidence>
<keyword evidence="4" id="KW-1185">Reference proteome</keyword>
<organism evidence="3 4">
    <name type="scientific">Puniceispirillum marinum (strain IMCC1322)</name>
    <dbReference type="NCBI Taxonomy" id="488538"/>
    <lineage>
        <taxon>Bacteria</taxon>
        <taxon>Pseudomonadati</taxon>
        <taxon>Pseudomonadota</taxon>
        <taxon>Alphaproteobacteria</taxon>
        <taxon>Candidatus Puniceispirillales</taxon>
        <taxon>Candidatus Puniceispirillaceae</taxon>
        <taxon>Candidatus Puniceispirillum</taxon>
    </lineage>
</organism>
<dbReference type="KEGG" id="apb:SAR116_1479"/>
<feature type="transmembrane region" description="Helical" evidence="1">
    <location>
        <begin position="38"/>
        <end position="56"/>
    </location>
</feature>
<dbReference type="HOGENOM" id="CLU_161206_1_1_5"/>
<dbReference type="AlphaFoldDB" id="D5BTX5"/>
<dbReference type="EMBL" id="CP001751">
    <property type="protein sequence ID" value="ADE39722.1"/>
    <property type="molecule type" value="Genomic_DNA"/>
</dbReference>
<keyword evidence="3" id="KW-0808">Transferase</keyword>
<dbReference type="Proteomes" id="UP000007460">
    <property type="component" value="Chromosome"/>
</dbReference>
<accession>D5BTX5</accession>